<dbReference type="Pfam" id="PF04377">
    <property type="entry name" value="ATE_C"/>
    <property type="match status" value="1"/>
</dbReference>
<name>A0ABY7EAM5_MYAAR</name>
<comment type="similarity">
    <text evidence="1 5">Belongs to the R-transferase family.</text>
</comment>
<dbReference type="InterPro" id="IPR007471">
    <property type="entry name" value="N-end_Aminoacyl_Trfase_N"/>
</dbReference>
<feature type="compositionally biased region" description="Basic and acidic residues" evidence="6">
    <location>
        <begin position="143"/>
        <end position="157"/>
    </location>
</feature>
<keyword evidence="3 5" id="KW-0833">Ubl conjugation pathway</keyword>
<gene>
    <name evidence="9" type="ORF">MAR_017041</name>
</gene>
<proteinExistence type="inferred from homology"/>
<evidence type="ECO:0000256" key="2">
    <source>
        <dbReference type="ARBA" id="ARBA00022679"/>
    </source>
</evidence>
<feature type="compositionally biased region" description="Polar residues" evidence="6">
    <location>
        <begin position="183"/>
        <end position="195"/>
    </location>
</feature>
<accession>A0ABY7EAM5</accession>
<dbReference type="InterPro" id="IPR017137">
    <property type="entry name" value="Arg-tRNA-P_Trfase_1_euk"/>
</dbReference>
<evidence type="ECO:0000256" key="6">
    <source>
        <dbReference type="SAM" id="MobiDB-lite"/>
    </source>
</evidence>
<reference evidence="9" key="1">
    <citation type="submission" date="2022-11" db="EMBL/GenBank/DDBJ databases">
        <title>Centuries of genome instability and evolution in soft-shell clam transmissible cancer (bioRxiv).</title>
        <authorList>
            <person name="Hart S.F.M."/>
            <person name="Yonemitsu M.A."/>
            <person name="Giersch R.M."/>
            <person name="Beal B.F."/>
            <person name="Arriagada G."/>
            <person name="Davis B.W."/>
            <person name="Ostrander E.A."/>
            <person name="Goff S.P."/>
            <person name="Metzger M.J."/>
        </authorList>
    </citation>
    <scope>NUCLEOTIDE SEQUENCE</scope>
    <source>
        <strain evidence="9">MELC-2E11</strain>
        <tissue evidence="9">Siphon/mantle</tissue>
    </source>
</reference>
<evidence type="ECO:0000313" key="10">
    <source>
        <dbReference type="Proteomes" id="UP001164746"/>
    </source>
</evidence>
<dbReference type="PANTHER" id="PTHR21367:SF1">
    <property type="entry name" value="ARGINYL-TRNA--PROTEIN TRANSFERASE 1"/>
    <property type="match status" value="1"/>
</dbReference>
<evidence type="ECO:0000313" key="9">
    <source>
        <dbReference type="EMBL" id="WAR07083.1"/>
    </source>
</evidence>
<keyword evidence="4 5" id="KW-0012">Acyltransferase</keyword>
<dbReference type="InterPro" id="IPR007472">
    <property type="entry name" value="N-end_Aminoacyl_Trfase_C"/>
</dbReference>
<dbReference type="PANTHER" id="PTHR21367">
    <property type="entry name" value="ARGININE-TRNA-PROTEIN TRANSFERASE 1"/>
    <property type="match status" value="1"/>
</dbReference>
<feature type="domain" description="N-end rule aminoacyl transferase C-terminal" evidence="8">
    <location>
        <begin position="251"/>
        <end position="412"/>
    </location>
</feature>
<evidence type="ECO:0000256" key="1">
    <source>
        <dbReference type="ARBA" id="ARBA00009991"/>
    </source>
</evidence>
<dbReference type="InterPro" id="IPR030700">
    <property type="entry name" value="N-end_Aminoacyl_Trfase"/>
</dbReference>
<dbReference type="InterPro" id="IPR016181">
    <property type="entry name" value="Acyl_CoA_acyltransferase"/>
</dbReference>
<dbReference type="Pfam" id="PF04376">
    <property type="entry name" value="ATE_N"/>
    <property type="match status" value="1"/>
</dbReference>
<dbReference type="Proteomes" id="UP001164746">
    <property type="component" value="Chromosome 6"/>
</dbReference>
<dbReference type="EMBL" id="CP111017">
    <property type="protein sequence ID" value="WAR07083.1"/>
    <property type="molecule type" value="Genomic_DNA"/>
</dbReference>
<feature type="region of interest" description="Disordered" evidence="6">
    <location>
        <begin position="106"/>
        <end position="208"/>
    </location>
</feature>
<dbReference type="PIRSF" id="PIRSF037207">
    <property type="entry name" value="ATE1_euk"/>
    <property type="match status" value="1"/>
</dbReference>
<keyword evidence="10" id="KW-1185">Reference proteome</keyword>
<protein>
    <recommendedName>
        <fullName evidence="5">Arginyl-tRNA--protein transferase 1</fullName>
        <shortName evidence="5">Arginyltransferase 1</shortName>
        <shortName evidence="5">R-transferase 1</shortName>
        <ecNumber evidence="5">2.3.2.8</ecNumber>
    </recommendedName>
    <alternativeName>
        <fullName evidence="5">Arginine-tRNA--protein transferase 1</fullName>
    </alternativeName>
</protein>
<evidence type="ECO:0000259" key="8">
    <source>
        <dbReference type="Pfam" id="PF04377"/>
    </source>
</evidence>
<comment type="function">
    <text evidence="5">Involved in the post-translational conjugation of arginine to the N-terminal aspartate or glutamate of a protein. This arginylation is required for degradation of the protein via the ubiquitin pathway.</text>
</comment>
<evidence type="ECO:0000256" key="4">
    <source>
        <dbReference type="ARBA" id="ARBA00023315"/>
    </source>
</evidence>
<keyword evidence="2 5" id="KW-0808">Transferase</keyword>
<comment type="catalytic activity">
    <reaction evidence="5">
        <text>an N-terminal L-alpha-aminoacyl-[protein] + L-arginyl-tRNA(Arg) = an N-terminal L-arginyl-L-aminoacyl-[protein] + tRNA(Arg) + H(+)</text>
        <dbReference type="Rhea" id="RHEA:10208"/>
        <dbReference type="Rhea" id="RHEA-COMP:9658"/>
        <dbReference type="Rhea" id="RHEA-COMP:9673"/>
        <dbReference type="Rhea" id="RHEA-COMP:10636"/>
        <dbReference type="Rhea" id="RHEA-COMP:10638"/>
        <dbReference type="ChEBI" id="CHEBI:15378"/>
        <dbReference type="ChEBI" id="CHEBI:78442"/>
        <dbReference type="ChEBI" id="CHEBI:78513"/>
        <dbReference type="ChEBI" id="CHEBI:78597"/>
        <dbReference type="ChEBI" id="CHEBI:83562"/>
        <dbReference type="EC" id="2.3.2.8"/>
    </reaction>
</comment>
<dbReference type="EC" id="2.3.2.8" evidence="5"/>
<feature type="domain" description="N-end aminoacyl transferase N-terminal" evidence="7">
    <location>
        <begin position="17"/>
        <end position="87"/>
    </location>
</feature>
<dbReference type="SUPFAM" id="SSF55729">
    <property type="entry name" value="Acyl-CoA N-acyltransferases (Nat)"/>
    <property type="match status" value="1"/>
</dbReference>
<organism evidence="9 10">
    <name type="scientific">Mya arenaria</name>
    <name type="common">Soft-shell clam</name>
    <dbReference type="NCBI Taxonomy" id="6604"/>
    <lineage>
        <taxon>Eukaryota</taxon>
        <taxon>Metazoa</taxon>
        <taxon>Spiralia</taxon>
        <taxon>Lophotrochozoa</taxon>
        <taxon>Mollusca</taxon>
        <taxon>Bivalvia</taxon>
        <taxon>Autobranchia</taxon>
        <taxon>Heteroconchia</taxon>
        <taxon>Euheterodonta</taxon>
        <taxon>Imparidentia</taxon>
        <taxon>Neoheterodontei</taxon>
        <taxon>Myida</taxon>
        <taxon>Myoidea</taxon>
        <taxon>Myidae</taxon>
        <taxon>Mya</taxon>
    </lineage>
</organism>
<sequence length="501" mass="57344">MAENSIVEYFAEHERYRCGYCGSSDTNFSHGMWAHALTVQDYQDLLDRGWRRSGKYVYKPTMDQTCCPMYTIRCEALNFKMRKSHKKVLKKVNKFLIDGIKPSSDKDEELDYQTGGDLDKDGENQSKGGKVTQSESSVSDASSKQEKHITKKGDGVDPSRPSCRKAKELRREKKLAKIAAKASQGSTDNQQQSVGPSHASHGLGAGLPRGEKSLEDWLAEPDKATKCAHKLEIRLVRSHQQSKEFKQTLEESHSVYLKYQVSIHKDTPDKPSMKQYTRFLVDSPLQIRLIRSGSSPCKEFKSSYEASYKLYKRYQMARGYGSFHQQYILDGKIICVGVIDILPSLISSKYLYYDPDYSFLSLGTYSALREMALVRELHHQSAYMKYYYMGFYIHSCPKMKYKGGYFPSYLLCPETYNFCPIEKCAPLLDQKAYARFADESKNDEDGVVDLEKVMVLWQRQVMPYTIYTALKQGKASDEAEVKEYAGFVGRTCAERLFLVRS</sequence>
<evidence type="ECO:0000256" key="3">
    <source>
        <dbReference type="ARBA" id="ARBA00022786"/>
    </source>
</evidence>
<evidence type="ECO:0000256" key="5">
    <source>
        <dbReference type="PIRNR" id="PIRNR037207"/>
    </source>
</evidence>
<evidence type="ECO:0000259" key="7">
    <source>
        <dbReference type="Pfam" id="PF04376"/>
    </source>
</evidence>
<feature type="compositionally biased region" description="Polar residues" evidence="6">
    <location>
        <begin position="125"/>
        <end position="142"/>
    </location>
</feature>